<dbReference type="EMBL" id="FNNJ01000009">
    <property type="protein sequence ID" value="SDX78038.1"/>
    <property type="molecule type" value="Genomic_DNA"/>
</dbReference>
<evidence type="ECO:0000256" key="4">
    <source>
        <dbReference type="ARBA" id="ARBA00022827"/>
    </source>
</evidence>
<dbReference type="FunFam" id="3.50.50.60:FF:000034">
    <property type="entry name" value="sulfide:quinone oxidoreductase, mitochondrial"/>
    <property type="match status" value="1"/>
</dbReference>
<evidence type="ECO:0000256" key="3">
    <source>
        <dbReference type="ARBA" id="ARBA00022719"/>
    </source>
</evidence>
<evidence type="ECO:0000256" key="2">
    <source>
        <dbReference type="ARBA" id="ARBA00022630"/>
    </source>
</evidence>
<proteinExistence type="predicted"/>
<organism evidence="7 8">
    <name type="scientific">Lutibacter oricola</name>
    <dbReference type="NCBI Taxonomy" id="762486"/>
    <lineage>
        <taxon>Bacteria</taxon>
        <taxon>Pseudomonadati</taxon>
        <taxon>Bacteroidota</taxon>
        <taxon>Flavobacteriia</taxon>
        <taxon>Flavobacteriales</taxon>
        <taxon>Flavobacteriaceae</taxon>
        <taxon>Lutibacter</taxon>
    </lineage>
</organism>
<dbReference type="SUPFAM" id="SSF51905">
    <property type="entry name" value="FAD/NAD(P)-binding domain"/>
    <property type="match status" value="2"/>
</dbReference>
<dbReference type="GO" id="GO:0070224">
    <property type="term" value="F:sulfide:quinone oxidoreductase activity"/>
    <property type="evidence" value="ECO:0007669"/>
    <property type="project" value="TreeGrafter"/>
</dbReference>
<evidence type="ECO:0000313" key="8">
    <source>
        <dbReference type="Proteomes" id="UP000199595"/>
    </source>
</evidence>
<reference evidence="7 8" key="1">
    <citation type="submission" date="2016-10" db="EMBL/GenBank/DDBJ databases">
        <authorList>
            <person name="de Groot N.N."/>
        </authorList>
    </citation>
    <scope>NUCLEOTIDE SEQUENCE [LARGE SCALE GENOMIC DNA]</scope>
    <source>
        <strain evidence="7 8">DSM 24956</strain>
    </source>
</reference>
<dbReference type="InterPro" id="IPR015904">
    <property type="entry name" value="Sulphide_quinone_reductase"/>
</dbReference>
<keyword evidence="5" id="KW-0809">Transit peptide</keyword>
<evidence type="ECO:0000256" key="5">
    <source>
        <dbReference type="ARBA" id="ARBA00022946"/>
    </source>
</evidence>
<sequence>MSKHFQVLVIGGGTAGIMVSSMLKKKNSEIEIGLIEPAETHYYQPAWTLVGANTYNFEKTGRPMSSLIPKGVSWIKEFAETFEPELNKVITKNGNEFTYDYLVVVPGLKIAPEMVEGLQEAMDKGVVCSNYTNPKHTWETLKNFKGGTALFTQPNTPIKCGGAPQKIMYLAEDYFKKNGLRDKTDVVFALPSASIFGVKIIADTLMDVVDRKDINVRFFHKLVKVDADKKIAWYEIDKDLSAGGCVTLADGDEASLDRDIQYNYKDVKVTKDGDRYGVHFDMMHLAPPQCAPDFVRNSPLAAETGWVSVNSKTMQHTKFDNIFSFGDVSNLPTSKTGAAIRKQVPVAVANILKMVEAKTLSTKEYSGYTSCPLVTGYGKMVLAEFDYEKNFMPDPKLKQFPMLLSDSSKEHWRLWMLKKYGLPYLYWNKMMKGIEV</sequence>
<dbReference type="PANTHER" id="PTHR10632:SF2">
    <property type="entry name" value="SULFIDE:QUINONE OXIDOREDUCTASE, MITOCHONDRIAL"/>
    <property type="match status" value="1"/>
</dbReference>
<dbReference type="GO" id="GO:0071949">
    <property type="term" value="F:FAD binding"/>
    <property type="evidence" value="ECO:0007669"/>
    <property type="project" value="TreeGrafter"/>
</dbReference>
<dbReference type="STRING" id="762486.SAMN05444411_109104"/>
<dbReference type="Proteomes" id="UP000199595">
    <property type="component" value="Unassembled WGS sequence"/>
</dbReference>
<dbReference type="Gene3D" id="3.50.50.100">
    <property type="match status" value="2"/>
</dbReference>
<dbReference type="GO" id="GO:0070221">
    <property type="term" value="P:sulfide oxidation, using sulfide:quinone oxidoreductase"/>
    <property type="evidence" value="ECO:0007669"/>
    <property type="project" value="TreeGrafter"/>
</dbReference>
<dbReference type="GO" id="GO:0048038">
    <property type="term" value="F:quinone binding"/>
    <property type="evidence" value="ECO:0007669"/>
    <property type="project" value="UniProtKB-KW"/>
</dbReference>
<dbReference type="AlphaFoldDB" id="A0A1H3EIK5"/>
<keyword evidence="8" id="KW-1185">Reference proteome</keyword>
<comment type="cofactor">
    <cofactor evidence="1">
        <name>FAD</name>
        <dbReference type="ChEBI" id="CHEBI:57692"/>
    </cofactor>
</comment>
<dbReference type="PANTHER" id="PTHR10632">
    <property type="entry name" value="SULFIDE:QUINONE OXIDOREDUCTASE"/>
    <property type="match status" value="1"/>
</dbReference>
<evidence type="ECO:0000313" key="7">
    <source>
        <dbReference type="EMBL" id="SDX78038.1"/>
    </source>
</evidence>
<dbReference type="InterPro" id="IPR036188">
    <property type="entry name" value="FAD/NAD-bd_sf"/>
</dbReference>
<name>A0A1H3EIK5_9FLAO</name>
<keyword evidence="4" id="KW-0274">FAD</keyword>
<evidence type="ECO:0000256" key="6">
    <source>
        <dbReference type="ARBA" id="ARBA00023002"/>
    </source>
</evidence>
<accession>A0A1H3EIK5</accession>
<dbReference type="RefSeq" id="WP_090124959.1">
    <property type="nucleotide sequence ID" value="NZ_FNNJ01000009.1"/>
</dbReference>
<keyword evidence="6" id="KW-0560">Oxidoreductase</keyword>
<keyword evidence="2" id="KW-0285">Flavoprotein</keyword>
<protein>
    <submittedName>
        <fullName evidence="7">Sulfide:quinone oxidoreductase</fullName>
    </submittedName>
</protein>
<gene>
    <name evidence="7" type="ORF">SAMN05444411_109104</name>
</gene>
<evidence type="ECO:0000256" key="1">
    <source>
        <dbReference type="ARBA" id="ARBA00001974"/>
    </source>
</evidence>
<dbReference type="OrthoDB" id="9805710at2"/>
<keyword evidence="3" id="KW-0874">Quinone</keyword>